<keyword evidence="1" id="KW-1185">Reference proteome</keyword>
<dbReference type="Proteomes" id="UP000189703">
    <property type="component" value="Unplaced"/>
</dbReference>
<dbReference type="InterPro" id="IPR043502">
    <property type="entry name" value="DNA/RNA_pol_sf"/>
</dbReference>
<dbReference type="KEGG" id="nnu:109114438"/>
<gene>
    <name evidence="2" type="primary">LOC109114438</name>
</gene>
<evidence type="ECO:0000313" key="2">
    <source>
        <dbReference type="RefSeq" id="XP_019052655.1"/>
    </source>
</evidence>
<reference evidence="2" key="1">
    <citation type="submission" date="2025-08" db="UniProtKB">
        <authorList>
            <consortium name="RefSeq"/>
        </authorList>
    </citation>
    <scope>IDENTIFICATION</scope>
</reference>
<dbReference type="OMA" id="KSTACYF"/>
<dbReference type="OrthoDB" id="414945at2759"/>
<dbReference type="STRING" id="4432.A0A1U8Q3P4"/>
<dbReference type="SUPFAM" id="SSF56672">
    <property type="entry name" value="DNA/RNA polymerases"/>
    <property type="match status" value="1"/>
</dbReference>
<protein>
    <submittedName>
        <fullName evidence="2">Uncharacterized protein LOC109114438</fullName>
    </submittedName>
</protein>
<dbReference type="GeneID" id="109114438"/>
<dbReference type="InParanoid" id="A0A1U8Q3P4"/>
<dbReference type="PANTHER" id="PTHR11439">
    <property type="entry name" value="GAG-POL-RELATED RETROTRANSPOSON"/>
    <property type="match status" value="1"/>
</dbReference>
<sequence length="144" mass="16365">MKDTRKLGAKLANTRIDVNHKLGDYGGELLEDPKQYQRLVGRLLYLSMTRPNIAYAVGVLSQFMHASKVAHLEVVDRVLRYLKKFLGTGLLFKKHGHMRVEIYIDADWADSVDDGKSTSDYYTFVGEILLLGGVRNKVWLPEPV</sequence>
<dbReference type="AlphaFoldDB" id="A0A1U8Q3P4"/>
<dbReference type="PANTHER" id="PTHR11439:SF482">
    <property type="entry name" value="GAG-PRE-INTEGRASE DOMAIN-CONTAINING PROTEIN"/>
    <property type="match status" value="1"/>
</dbReference>
<proteinExistence type="predicted"/>
<name>A0A1U8Q3P4_NELNU</name>
<accession>A0A1U8Q3P4</accession>
<organism evidence="1 2">
    <name type="scientific">Nelumbo nucifera</name>
    <name type="common">Sacred lotus</name>
    <dbReference type="NCBI Taxonomy" id="4432"/>
    <lineage>
        <taxon>Eukaryota</taxon>
        <taxon>Viridiplantae</taxon>
        <taxon>Streptophyta</taxon>
        <taxon>Embryophyta</taxon>
        <taxon>Tracheophyta</taxon>
        <taxon>Spermatophyta</taxon>
        <taxon>Magnoliopsida</taxon>
        <taxon>Proteales</taxon>
        <taxon>Nelumbonaceae</taxon>
        <taxon>Nelumbo</taxon>
    </lineage>
</organism>
<evidence type="ECO:0000313" key="1">
    <source>
        <dbReference type="Proteomes" id="UP000189703"/>
    </source>
</evidence>
<dbReference type="RefSeq" id="XP_019052655.1">
    <property type="nucleotide sequence ID" value="XM_019197110.1"/>
</dbReference>